<evidence type="ECO:0000313" key="2">
    <source>
        <dbReference type="EMBL" id="MPC31295.1"/>
    </source>
</evidence>
<sequence>MTPDCPMSPGEQDSPDLICKVRNGPARDAPDTCHSSLGRPPDYTCLCHIPETLVQPESPDHAAAGFVKYSEHHCSEEKRSARAYRTSLAARPKSAPVPAVPPGSKLTYLVTFITPKFLSQNHTRHLPACLPASLPSPATPTPASPLTASAQPYLLPLSAV</sequence>
<reference evidence="2 3" key="1">
    <citation type="submission" date="2019-05" db="EMBL/GenBank/DDBJ databases">
        <title>Another draft genome of Portunus trituberculatus and its Hox gene families provides insights of decapod evolution.</title>
        <authorList>
            <person name="Jeong J.-H."/>
            <person name="Song I."/>
            <person name="Kim S."/>
            <person name="Choi T."/>
            <person name="Kim D."/>
            <person name="Ryu S."/>
            <person name="Kim W."/>
        </authorList>
    </citation>
    <scope>NUCLEOTIDE SEQUENCE [LARGE SCALE GENOMIC DNA]</scope>
    <source>
        <tissue evidence="2">Muscle</tissue>
    </source>
</reference>
<protein>
    <submittedName>
        <fullName evidence="2">Uncharacterized protein</fullName>
    </submittedName>
</protein>
<name>A0A5B7ED42_PORTR</name>
<evidence type="ECO:0000256" key="1">
    <source>
        <dbReference type="SAM" id="MobiDB-lite"/>
    </source>
</evidence>
<comment type="caution">
    <text evidence="2">The sequence shown here is derived from an EMBL/GenBank/DDBJ whole genome shotgun (WGS) entry which is preliminary data.</text>
</comment>
<accession>A0A5B7ED42</accession>
<dbReference type="AlphaFoldDB" id="A0A5B7ED42"/>
<gene>
    <name evidence="2" type="ORF">E2C01_024582</name>
</gene>
<dbReference type="Proteomes" id="UP000324222">
    <property type="component" value="Unassembled WGS sequence"/>
</dbReference>
<proteinExistence type="predicted"/>
<dbReference type="EMBL" id="VSRR010002406">
    <property type="protein sequence ID" value="MPC31295.1"/>
    <property type="molecule type" value="Genomic_DNA"/>
</dbReference>
<keyword evidence="3" id="KW-1185">Reference proteome</keyword>
<feature type="region of interest" description="Disordered" evidence="1">
    <location>
        <begin position="1"/>
        <end position="23"/>
    </location>
</feature>
<evidence type="ECO:0000313" key="3">
    <source>
        <dbReference type="Proteomes" id="UP000324222"/>
    </source>
</evidence>
<organism evidence="2 3">
    <name type="scientific">Portunus trituberculatus</name>
    <name type="common">Swimming crab</name>
    <name type="synonym">Neptunus trituberculatus</name>
    <dbReference type="NCBI Taxonomy" id="210409"/>
    <lineage>
        <taxon>Eukaryota</taxon>
        <taxon>Metazoa</taxon>
        <taxon>Ecdysozoa</taxon>
        <taxon>Arthropoda</taxon>
        <taxon>Crustacea</taxon>
        <taxon>Multicrustacea</taxon>
        <taxon>Malacostraca</taxon>
        <taxon>Eumalacostraca</taxon>
        <taxon>Eucarida</taxon>
        <taxon>Decapoda</taxon>
        <taxon>Pleocyemata</taxon>
        <taxon>Brachyura</taxon>
        <taxon>Eubrachyura</taxon>
        <taxon>Portunoidea</taxon>
        <taxon>Portunidae</taxon>
        <taxon>Portuninae</taxon>
        <taxon>Portunus</taxon>
    </lineage>
</organism>